<dbReference type="EMBL" id="QDDR01000001">
    <property type="protein sequence ID" value="PVE49075.1"/>
    <property type="molecule type" value="Genomic_DNA"/>
</dbReference>
<reference evidence="2 3" key="1">
    <citation type="journal article" date="2011" name="Syst. Appl. Microbiol.">
        <title>Defluviimonas denitrificans gen. nov., sp. nov., and Pararhodobacter aggregans gen. nov., sp. nov., non-phototrophic Rhodobacteraceae from the biofilter of a marine aquaculture.</title>
        <authorList>
            <person name="Foesel B.U."/>
            <person name="Drake H.L."/>
            <person name="Schramm A."/>
        </authorList>
    </citation>
    <scope>NUCLEOTIDE SEQUENCE [LARGE SCALE GENOMIC DNA]</scope>
    <source>
        <strain evidence="2 3">D1-19</strain>
    </source>
</reference>
<feature type="transmembrane region" description="Helical" evidence="1">
    <location>
        <begin position="58"/>
        <end position="79"/>
    </location>
</feature>
<keyword evidence="1" id="KW-0472">Membrane</keyword>
<dbReference type="AlphaFoldDB" id="A0A2T7UWB4"/>
<proteinExistence type="predicted"/>
<evidence type="ECO:0000313" key="2">
    <source>
        <dbReference type="EMBL" id="PVE49075.1"/>
    </source>
</evidence>
<evidence type="ECO:0000313" key="3">
    <source>
        <dbReference type="Proteomes" id="UP000244810"/>
    </source>
</evidence>
<protein>
    <submittedName>
        <fullName evidence="2">Uncharacterized protein</fullName>
    </submittedName>
</protein>
<keyword evidence="1" id="KW-0812">Transmembrane</keyword>
<accession>A0A2T7UWB4</accession>
<dbReference type="Proteomes" id="UP000244810">
    <property type="component" value="Unassembled WGS sequence"/>
</dbReference>
<keyword evidence="3" id="KW-1185">Reference proteome</keyword>
<dbReference type="RefSeq" id="WP_107749578.1">
    <property type="nucleotide sequence ID" value="NZ_QBKF01000001.1"/>
</dbReference>
<gene>
    <name evidence="2" type="ORF">DDE23_01315</name>
</gene>
<dbReference type="OrthoDB" id="7873894at2"/>
<evidence type="ECO:0000256" key="1">
    <source>
        <dbReference type="SAM" id="Phobius"/>
    </source>
</evidence>
<name>A0A2T7UWB4_9RHOB</name>
<sequence>MASPQRKTIGGSRFLYDSFDLAQARIDAQERVDEERRAGLEFRLSRIEETLERLEKRLWLAVYGVASGVVVHGALAFLATQF</sequence>
<comment type="caution">
    <text evidence="2">The sequence shown here is derived from an EMBL/GenBank/DDBJ whole genome shotgun (WGS) entry which is preliminary data.</text>
</comment>
<keyword evidence="1" id="KW-1133">Transmembrane helix</keyword>
<organism evidence="2 3">
    <name type="scientific">Pararhodobacter aggregans</name>
    <dbReference type="NCBI Taxonomy" id="404875"/>
    <lineage>
        <taxon>Bacteria</taxon>
        <taxon>Pseudomonadati</taxon>
        <taxon>Pseudomonadota</taxon>
        <taxon>Alphaproteobacteria</taxon>
        <taxon>Rhodobacterales</taxon>
        <taxon>Paracoccaceae</taxon>
        <taxon>Pararhodobacter</taxon>
    </lineage>
</organism>